<dbReference type="Pfam" id="PF00571">
    <property type="entry name" value="CBS"/>
    <property type="match status" value="2"/>
</dbReference>
<organism evidence="4 5">
    <name type="scientific">Pyrobaculum calidifontis (strain DSM 21063 / JCM 11548 / VA1)</name>
    <dbReference type="NCBI Taxonomy" id="410359"/>
    <lineage>
        <taxon>Archaea</taxon>
        <taxon>Thermoproteota</taxon>
        <taxon>Thermoprotei</taxon>
        <taxon>Thermoproteales</taxon>
        <taxon>Thermoproteaceae</taxon>
        <taxon>Pyrobaculum</taxon>
    </lineage>
</organism>
<dbReference type="KEGG" id="pcl:Pcal_1339"/>
<proteinExistence type="predicted"/>
<evidence type="ECO:0000313" key="5">
    <source>
        <dbReference type="Proteomes" id="UP000001431"/>
    </source>
</evidence>
<name>A3MVU4_PYRCJ</name>
<evidence type="ECO:0000313" key="4">
    <source>
        <dbReference type="EMBL" id="ABO08761.1"/>
    </source>
</evidence>
<dbReference type="InterPro" id="IPR046342">
    <property type="entry name" value="CBS_dom_sf"/>
</dbReference>
<dbReference type="eggNOG" id="arCOG00631">
    <property type="taxonomic scope" value="Archaea"/>
</dbReference>
<evidence type="ECO:0000259" key="3">
    <source>
        <dbReference type="PROSITE" id="PS51371"/>
    </source>
</evidence>
<gene>
    <name evidence="4" type="ordered locus">Pcal_1339</name>
</gene>
<reference evidence="4" key="1">
    <citation type="submission" date="2007-02" db="EMBL/GenBank/DDBJ databases">
        <title>Complete sequence of Pyrobaculum calidifontis JCM 11548.</title>
        <authorList>
            <consortium name="US DOE Joint Genome Institute"/>
            <person name="Copeland A."/>
            <person name="Lucas S."/>
            <person name="Lapidus A."/>
            <person name="Barry K."/>
            <person name="Glavina del Rio T."/>
            <person name="Dalin E."/>
            <person name="Tice H."/>
            <person name="Pitluck S."/>
            <person name="Chain P."/>
            <person name="Malfatti S."/>
            <person name="Shin M."/>
            <person name="Vergez L."/>
            <person name="Schmutz J."/>
            <person name="Larimer F."/>
            <person name="Land M."/>
            <person name="Hauser L."/>
            <person name="Kyrpides N."/>
            <person name="Mikhailova N."/>
            <person name="Cozen A.E."/>
            <person name="Fitz-Gibbon S.T."/>
            <person name="House C.H."/>
            <person name="Saltikov C."/>
            <person name="Lowe T.M."/>
            <person name="Richardson P."/>
        </authorList>
    </citation>
    <scope>NUCLEOTIDE SEQUENCE [LARGE SCALE GENOMIC DNA]</scope>
    <source>
        <strain evidence="4">JCM 11548</strain>
    </source>
</reference>
<evidence type="ECO:0000256" key="2">
    <source>
        <dbReference type="PROSITE-ProRule" id="PRU00703"/>
    </source>
</evidence>
<dbReference type="CDD" id="cd09836">
    <property type="entry name" value="CBS_pair_arch"/>
    <property type="match status" value="1"/>
</dbReference>
<dbReference type="Gene3D" id="3.10.580.10">
    <property type="entry name" value="CBS-domain"/>
    <property type="match status" value="1"/>
</dbReference>
<sequence length="160" mass="17170">MAVCGISFLFSWVGLCVKVVAVARTNVVTCTPNTPLREVVELMVERGVGSVVVVDPANPRRPVGIVGERDVLRALALGVDLSTPVSQVMSKLLVAVDAEAHVGEAVLAMREHNVRRVVVLKGGELYGVVALRDIVYNIPLLKEVVEYFQARQPAGASEGR</sequence>
<dbReference type="SUPFAM" id="SSF54631">
    <property type="entry name" value="CBS-domain pair"/>
    <property type="match status" value="1"/>
</dbReference>
<dbReference type="InterPro" id="IPR051257">
    <property type="entry name" value="Diverse_CBS-Domain"/>
</dbReference>
<dbReference type="PROSITE" id="PS51371">
    <property type="entry name" value="CBS"/>
    <property type="match status" value="2"/>
</dbReference>
<dbReference type="EMBL" id="CP000561">
    <property type="protein sequence ID" value="ABO08761.1"/>
    <property type="molecule type" value="Genomic_DNA"/>
</dbReference>
<protein>
    <submittedName>
        <fullName evidence="4">Signal-transduction protein with CBS domains</fullName>
    </submittedName>
</protein>
<dbReference type="AlphaFoldDB" id="A3MVU4"/>
<evidence type="ECO:0000256" key="1">
    <source>
        <dbReference type="ARBA" id="ARBA00023122"/>
    </source>
</evidence>
<keyword evidence="1 2" id="KW-0129">CBS domain</keyword>
<dbReference type="STRING" id="410359.Pcal_1339"/>
<keyword evidence="5" id="KW-1185">Reference proteome</keyword>
<feature type="domain" description="CBS" evidence="3">
    <location>
        <begin position="23"/>
        <end position="81"/>
    </location>
</feature>
<accession>A3MVU4</accession>
<dbReference type="Proteomes" id="UP000001431">
    <property type="component" value="Chromosome"/>
</dbReference>
<dbReference type="PANTHER" id="PTHR43080">
    <property type="entry name" value="CBS DOMAIN-CONTAINING PROTEIN CBSX3, MITOCHONDRIAL"/>
    <property type="match status" value="1"/>
</dbReference>
<dbReference type="SMART" id="SM00116">
    <property type="entry name" value="CBS"/>
    <property type="match status" value="2"/>
</dbReference>
<dbReference type="HOGENOM" id="CLU_040681_12_1_2"/>
<dbReference type="InterPro" id="IPR000644">
    <property type="entry name" value="CBS_dom"/>
</dbReference>
<dbReference type="PANTHER" id="PTHR43080:SF2">
    <property type="entry name" value="CBS DOMAIN-CONTAINING PROTEIN"/>
    <property type="match status" value="1"/>
</dbReference>
<feature type="domain" description="CBS" evidence="3">
    <location>
        <begin position="89"/>
        <end position="146"/>
    </location>
</feature>